<gene>
    <name evidence="2" type="ORF">GCM10022207_85910</name>
</gene>
<reference evidence="3" key="1">
    <citation type="journal article" date="2019" name="Int. J. Syst. Evol. Microbiol.">
        <title>The Global Catalogue of Microorganisms (GCM) 10K type strain sequencing project: providing services to taxonomists for standard genome sequencing and annotation.</title>
        <authorList>
            <consortium name="The Broad Institute Genomics Platform"/>
            <consortium name="The Broad Institute Genome Sequencing Center for Infectious Disease"/>
            <person name="Wu L."/>
            <person name="Ma J."/>
        </authorList>
    </citation>
    <scope>NUCLEOTIDE SEQUENCE [LARGE SCALE GENOMIC DNA]</scope>
    <source>
        <strain evidence="3">JCM 16578</strain>
    </source>
</reference>
<keyword evidence="3" id="KW-1185">Reference proteome</keyword>
<evidence type="ECO:0000256" key="1">
    <source>
        <dbReference type="SAM" id="MobiDB-lite"/>
    </source>
</evidence>
<evidence type="ECO:0000313" key="3">
    <source>
        <dbReference type="Proteomes" id="UP001501563"/>
    </source>
</evidence>
<feature type="compositionally biased region" description="Basic and acidic residues" evidence="1">
    <location>
        <begin position="1"/>
        <end position="12"/>
    </location>
</feature>
<evidence type="ECO:0000313" key="2">
    <source>
        <dbReference type="EMBL" id="GAA3903608.1"/>
    </source>
</evidence>
<comment type="caution">
    <text evidence="2">The sequence shown here is derived from an EMBL/GenBank/DDBJ whole genome shotgun (WGS) entry which is preliminary data.</text>
</comment>
<feature type="region of interest" description="Disordered" evidence="1">
    <location>
        <begin position="1"/>
        <end position="54"/>
    </location>
</feature>
<name>A0ABP7LLR7_9ACTN</name>
<accession>A0ABP7LLR7</accession>
<protein>
    <submittedName>
        <fullName evidence="2">Uncharacterized protein</fullName>
    </submittedName>
</protein>
<proteinExistence type="predicted"/>
<dbReference type="Proteomes" id="UP001501563">
    <property type="component" value="Unassembled WGS sequence"/>
</dbReference>
<sequence>MARDAEFFEPKARATMPCTSEPAEATPAAPIPDGEEGLEDPGRRGGVSVTEVAG</sequence>
<dbReference type="EMBL" id="BAAAZA010000054">
    <property type="protein sequence ID" value="GAA3903608.1"/>
    <property type="molecule type" value="Genomic_DNA"/>
</dbReference>
<organism evidence="2 3">
    <name type="scientific">Streptomyces lannensis</name>
    <dbReference type="NCBI Taxonomy" id="766498"/>
    <lineage>
        <taxon>Bacteria</taxon>
        <taxon>Bacillati</taxon>
        <taxon>Actinomycetota</taxon>
        <taxon>Actinomycetes</taxon>
        <taxon>Kitasatosporales</taxon>
        <taxon>Streptomycetaceae</taxon>
        <taxon>Streptomyces</taxon>
    </lineage>
</organism>
<feature type="compositionally biased region" description="Low complexity" evidence="1">
    <location>
        <begin position="21"/>
        <end position="32"/>
    </location>
</feature>